<dbReference type="GO" id="GO:0071028">
    <property type="term" value="P:nuclear mRNA surveillance"/>
    <property type="evidence" value="ECO:0007669"/>
    <property type="project" value="TreeGrafter"/>
</dbReference>
<dbReference type="GeneTree" id="ENSGT00950000183130"/>
<dbReference type="InterPro" id="IPR027408">
    <property type="entry name" value="PNPase/RNase_PH_dom_sf"/>
</dbReference>
<feature type="domain" description="Exoribonuclease phosphorolytic" evidence="15">
    <location>
        <begin position="280"/>
        <end position="343"/>
    </location>
</feature>
<evidence type="ECO:0000256" key="4">
    <source>
        <dbReference type="ARBA" id="ARBA00022490"/>
    </source>
</evidence>
<dbReference type="SUPFAM" id="SSF54211">
    <property type="entry name" value="Ribosomal protein S5 domain 2-like"/>
    <property type="match status" value="1"/>
</dbReference>
<dbReference type="GO" id="GO:0034476">
    <property type="term" value="P:U5 snRNA 3'-end processing"/>
    <property type="evidence" value="ECO:0007669"/>
    <property type="project" value="TreeGrafter"/>
</dbReference>
<dbReference type="SUPFAM" id="SSF55666">
    <property type="entry name" value="Ribonuclease PH domain 2-like"/>
    <property type="match status" value="1"/>
</dbReference>
<evidence type="ECO:0000313" key="16">
    <source>
        <dbReference type="Ensembl" id="ENSFALP00000021238.1"/>
    </source>
</evidence>
<keyword evidence="13" id="KW-1133">Transmembrane helix</keyword>
<keyword evidence="9" id="KW-0539">Nucleus</keyword>
<dbReference type="Proteomes" id="UP000016665">
    <property type="component" value="Chromosome 1"/>
</dbReference>
<comment type="similarity">
    <text evidence="3">Belongs to the RNase PH family.</text>
</comment>
<dbReference type="GO" id="GO:0005829">
    <property type="term" value="C:cytosol"/>
    <property type="evidence" value="ECO:0007669"/>
    <property type="project" value="Ensembl"/>
</dbReference>
<evidence type="ECO:0000256" key="11">
    <source>
        <dbReference type="ARBA" id="ARBA00069901"/>
    </source>
</evidence>
<gene>
    <name evidence="16" type="primary">EXOSC8</name>
</gene>
<reference evidence="16" key="3">
    <citation type="submission" date="2025-09" db="UniProtKB">
        <authorList>
            <consortium name="Ensembl"/>
        </authorList>
    </citation>
    <scope>IDENTIFICATION</scope>
</reference>
<evidence type="ECO:0000256" key="9">
    <source>
        <dbReference type="ARBA" id="ARBA00023242"/>
    </source>
</evidence>
<dbReference type="Ensembl" id="ENSFALT00000029860.1">
    <property type="protein sequence ID" value="ENSFALP00000021238.1"/>
    <property type="gene ID" value="ENSFALG00000008262.2"/>
</dbReference>
<dbReference type="InterPro" id="IPR033196">
    <property type="entry name" value="Rrp43"/>
</dbReference>
<keyword evidence="6" id="KW-0271">Exosome</keyword>
<protein>
    <recommendedName>
        <fullName evidence="11">Exosome complex component RRP43</fullName>
    </recommendedName>
    <alternativeName>
        <fullName evidence="12">Exosome component 8</fullName>
    </alternativeName>
    <alternativeName>
        <fullName evidence="10">Ribosomal RNA-processing protein 43</fullName>
    </alternativeName>
</protein>
<dbReference type="GO" id="GO:0005654">
    <property type="term" value="C:nucleoplasm"/>
    <property type="evidence" value="ECO:0007669"/>
    <property type="project" value="Ensembl"/>
</dbReference>
<evidence type="ECO:0000256" key="13">
    <source>
        <dbReference type="SAM" id="Phobius"/>
    </source>
</evidence>
<evidence type="ECO:0000259" key="14">
    <source>
        <dbReference type="Pfam" id="PF01138"/>
    </source>
</evidence>
<dbReference type="GO" id="GO:0000467">
    <property type="term" value="P:exonucleolytic trimming to generate mature 3'-end of 5.8S rRNA from tricistronic rRNA transcript (SSU-rRNA, 5.8S rRNA, LSU-rRNA)"/>
    <property type="evidence" value="ECO:0007669"/>
    <property type="project" value="TreeGrafter"/>
</dbReference>
<dbReference type="InterPro" id="IPR036345">
    <property type="entry name" value="ExoRNase_PH_dom2_sf"/>
</dbReference>
<name>A0A803VET2_FICAL</name>
<dbReference type="InterPro" id="IPR001247">
    <property type="entry name" value="ExoRNase_PH_dom1"/>
</dbReference>
<dbReference type="GO" id="GO:0000177">
    <property type="term" value="C:cytoplasmic exosome (RNase complex)"/>
    <property type="evidence" value="ECO:0007669"/>
    <property type="project" value="TreeGrafter"/>
</dbReference>
<keyword evidence="17" id="KW-1185">Reference proteome</keyword>
<keyword evidence="13" id="KW-0472">Membrane</keyword>
<dbReference type="GO" id="GO:0042802">
    <property type="term" value="F:identical protein binding"/>
    <property type="evidence" value="ECO:0007669"/>
    <property type="project" value="Ensembl"/>
</dbReference>
<keyword evidence="8" id="KW-0007">Acetylation</keyword>
<keyword evidence="5" id="KW-0698">rRNA processing</keyword>
<evidence type="ECO:0000256" key="10">
    <source>
        <dbReference type="ARBA" id="ARBA00030617"/>
    </source>
</evidence>
<dbReference type="CDD" id="cd11369">
    <property type="entry name" value="RNase_PH_RRP43"/>
    <property type="match status" value="1"/>
</dbReference>
<proteinExistence type="inferred from homology"/>
<evidence type="ECO:0000256" key="3">
    <source>
        <dbReference type="ARBA" id="ARBA00006678"/>
    </source>
</evidence>
<feature type="domain" description="Exoribonuclease phosphorolytic" evidence="14">
    <location>
        <begin position="118"/>
        <end position="253"/>
    </location>
</feature>
<evidence type="ECO:0000256" key="7">
    <source>
        <dbReference type="ARBA" id="ARBA00022884"/>
    </source>
</evidence>
<evidence type="ECO:0000256" key="6">
    <source>
        <dbReference type="ARBA" id="ARBA00022835"/>
    </source>
</evidence>
<dbReference type="InterPro" id="IPR050590">
    <property type="entry name" value="Exosome_comp_Rrp42_subfam"/>
</dbReference>
<evidence type="ECO:0000256" key="8">
    <source>
        <dbReference type="ARBA" id="ARBA00022990"/>
    </source>
</evidence>
<evidence type="ECO:0000256" key="2">
    <source>
        <dbReference type="ARBA" id="ARBA00004604"/>
    </source>
</evidence>
<dbReference type="AlphaFoldDB" id="A0A803VET2"/>
<dbReference type="GO" id="GO:0035925">
    <property type="term" value="F:mRNA 3'-UTR AU-rich region binding"/>
    <property type="evidence" value="ECO:0007669"/>
    <property type="project" value="Ensembl"/>
</dbReference>
<reference evidence="16 17" key="1">
    <citation type="journal article" date="2012" name="Nature">
        <title>The genomic landscape of species divergence in Ficedula flycatchers.</title>
        <authorList>
            <person name="Ellegren H."/>
            <person name="Smeds L."/>
            <person name="Burri R."/>
            <person name="Olason P.I."/>
            <person name="Backstrom N."/>
            <person name="Kawakami T."/>
            <person name="Kunstner A."/>
            <person name="Makinen H."/>
            <person name="Nadachowska-Brzyska K."/>
            <person name="Qvarnstrom A."/>
            <person name="Uebbing S."/>
            <person name="Wolf J.B."/>
        </authorList>
    </citation>
    <scope>NUCLEOTIDE SEQUENCE [LARGE SCALE GENOMIC DNA]</scope>
</reference>
<dbReference type="GO" id="GO:0016075">
    <property type="term" value="P:rRNA catabolic process"/>
    <property type="evidence" value="ECO:0007669"/>
    <property type="project" value="TreeGrafter"/>
</dbReference>
<dbReference type="Pfam" id="PF01138">
    <property type="entry name" value="RNase_PH"/>
    <property type="match status" value="1"/>
</dbReference>
<dbReference type="GO" id="GO:0005694">
    <property type="term" value="C:chromosome"/>
    <property type="evidence" value="ECO:0007669"/>
    <property type="project" value="Ensembl"/>
</dbReference>
<feature type="transmembrane region" description="Helical" evidence="13">
    <location>
        <begin position="61"/>
        <end position="79"/>
    </location>
</feature>
<dbReference type="InterPro" id="IPR020568">
    <property type="entry name" value="Ribosomal_Su5_D2-typ_SF"/>
</dbReference>
<accession>A0A803VET2</accession>
<dbReference type="GO" id="GO:0001650">
    <property type="term" value="C:fibrillar center"/>
    <property type="evidence" value="ECO:0007669"/>
    <property type="project" value="Ensembl"/>
</dbReference>
<dbReference type="Gene3D" id="3.30.230.70">
    <property type="entry name" value="GHMP Kinase, N-terminal domain"/>
    <property type="match status" value="1"/>
</dbReference>
<sequence>MIEVKASSLCSVYVQVGSLYGRSILELNLGKHLFCYISLEFPHCSLTVLLCSFVRCFDSQIIYCCGFVLAGFFFLYLAYSGACILTSLSLCSRTVEPLEYYRRFLKENCRPDGRELGEFRTTTVNIGSITTADGSALVKLGNTTVICGVKAELAAPAVDSANKGYIVPNVELPSLCAERFRSGPPGEEAQAASQFIADVIENSQMIVKEDLCIANGKLAWVLYCDIICLDYDGNLLDASVFALLAALKNVHLPLVTINEETGLSEVNLKQKNPLIIRKHPVATSFAIFDDTLLIVDPTAEEEDLATGTVTIVTDEEGRLCSVHKPGGSPLTGAKLQDCITRAITRHKEVKKLIDKVIKSITPK</sequence>
<evidence type="ECO:0000259" key="15">
    <source>
        <dbReference type="Pfam" id="PF03725"/>
    </source>
</evidence>
<evidence type="ECO:0000256" key="1">
    <source>
        <dbReference type="ARBA" id="ARBA00004496"/>
    </source>
</evidence>
<keyword evidence="13" id="KW-0812">Transmembrane</keyword>
<keyword evidence="7" id="KW-0694">RNA-binding</keyword>
<dbReference type="GO" id="GO:0071035">
    <property type="term" value="P:nuclear polyadenylation-dependent rRNA catabolic process"/>
    <property type="evidence" value="ECO:0007669"/>
    <property type="project" value="TreeGrafter"/>
</dbReference>
<reference evidence="16" key="2">
    <citation type="submission" date="2025-08" db="UniProtKB">
        <authorList>
            <consortium name="Ensembl"/>
        </authorList>
    </citation>
    <scope>IDENTIFICATION</scope>
</reference>
<dbReference type="PANTHER" id="PTHR11097:SF9">
    <property type="entry name" value="EXOSOME COMPLEX COMPONENT RRP43"/>
    <property type="match status" value="1"/>
</dbReference>
<dbReference type="FunFam" id="3.30.230.70:FF:000011">
    <property type="entry name" value="exosome complex component RRP43"/>
    <property type="match status" value="1"/>
</dbReference>
<dbReference type="PANTHER" id="PTHR11097">
    <property type="entry name" value="EXOSOME COMPLEX EXONUCLEASE RIBOSOMAL RNA PROCESSING PROTEIN"/>
    <property type="match status" value="1"/>
</dbReference>
<organism evidence="16 17">
    <name type="scientific">Ficedula albicollis</name>
    <name type="common">Collared flycatcher</name>
    <name type="synonym">Muscicapa albicollis</name>
    <dbReference type="NCBI Taxonomy" id="59894"/>
    <lineage>
        <taxon>Eukaryota</taxon>
        <taxon>Metazoa</taxon>
        <taxon>Chordata</taxon>
        <taxon>Craniata</taxon>
        <taxon>Vertebrata</taxon>
        <taxon>Euteleostomi</taxon>
        <taxon>Archelosauria</taxon>
        <taxon>Archosauria</taxon>
        <taxon>Dinosauria</taxon>
        <taxon>Saurischia</taxon>
        <taxon>Theropoda</taxon>
        <taxon>Coelurosauria</taxon>
        <taxon>Aves</taxon>
        <taxon>Neognathae</taxon>
        <taxon>Neoaves</taxon>
        <taxon>Telluraves</taxon>
        <taxon>Australaves</taxon>
        <taxon>Passeriformes</taxon>
        <taxon>Muscicapidae</taxon>
        <taxon>Ficedula</taxon>
    </lineage>
</organism>
<dbReference type="Pfam" id="PF03725">
    <property type="entry name" value="RNase_PH_C"/>
    <property type="match status" value="1"/>
</dbReference>
<dbReference type="GO" id="GO:0034475">
    <property type="term" value="P:U4 snRNA 3'-end processing"/>
    <property type="evidence" value="ECO:0007669"/>
    <property type="project" value="TreeGrafter"/>
</dbReference>
<dbReference type="GO" id="GO:0034473">
    <property type="term" value="P:U1 snRNA 3'-end processing"/>
    <property type="evidence" value="ECO:0007669"/>
    <property type="project" value="TreeGrafter"/>
</dbReference>
<comment type="subcellular location">
    <subcellularLocation>
        <location evidence="1">Cytoplasm</location>
    </subcellularLocation>
    <subcellularLocation>
        <location evidence="2">Nucleus</location>
        <location evidence="2">Nucleolus</location>
    </subcellularLocation>
</comment>
<keyword evidence="4" id="KW-0963">Cytoplasm</keyword>
<dbReference type="InterPro" id="IPR015847">
    <property type="entry name" value="ExoRNase_PH_dom2"/>
</dbReference>
<evidence type="ECO:0000313" key="17">
    <source>
        <dbReference type="Proteomes" id="UP000016665"/>
    </source>
</evidence>
<evidence type="ECO:0000256" key="12">
    <source>
        <dbReference type="ARBA" id="ARBA00083618"/>
    </source>
</evidence>
<dbReference type="GO" id="GO:0000176">
    <property type="term" value="C:nuclear exosome (RNase complex)"/>
    <property type="evidence" value="ECO:0007669"/>
    <property type="project" value="TreeGrafter"/>
</dbReference>
<dbReference type="GO" id="GO:0071038">
    <property type="term" value="P:TRAMP-dependent tRNA surveillance pathway"/>
    <property type="evidence" value="ECO:0007669"/>
    <property type="project" value="TreeGrafter"/>
</dbReference>
<evidence type="ECO:0000256" key="5">
    <source>
        <dbReference type="ARBA" id="ARBA00022552"/>
    </source>
</evidence>